<dbReference type="GO" id="GO:0009036">
    <property type="term" value="F:type II site-specific deoxyribonuclease activity"/>
    <property type="evidence" value="ECO:0007669"/>
    <property type="project" value="InterPro"/>
</dbReference>
<gene>
    <name evidence="5" type="ORF">F8R14_05960</name>
</gene>
<dbReference type="InterPro" id="IPR036388">
    <property type="entry name" value="WH-like_DNA-bd_sf"/>
</dbReference>
<dbReference type="GO" id="GO:0009307">
    <property type="term" value="P:DNA restriction-modification system"/>
    <property type="evidence" value="ECO:0007669"/>
    <property type="project" value="InterPro"/>
</dbReference>
<dbReference type="RefSeq" id="WP_127007360.1">
    <property type="nucleotide sequence ID" value="NZ_RQUZ01000002.1"/>
</dbReference>
<dbReference type="InterPro" id="IPR015334">
    <property type="entry name" value="FokI_cleavage_dom"/>
</dbReference>
<protein>
    <submittedName>
        <fullName evidence="5">Restriction endonuclease</fullName>
    </submittedName>
</protein>
<dbReference type="SUPFAM" id="SSF52980">
    <property type="entry name" value="Restriction endonuclease-like"/>
    <property type="match status" value="1"/>
</dbReference>
<evidence type="ECO:0000259" key="4">
    <source>
        <dbReference type="Pfam" id="PF16902"/>
    </source>
</evidence>
<evidence type="ECO:0000259" key="2">
    <source>
        <dbReference type="Pfam" id="PF02981"/>
    </source>
</evidence>
<feature type="domain" description="FokI D3" evidence="4">
    <location>
        <begin position="294"/>
        <end position="358"/>
    </location>
</feature>
<dbReference type="Pfam" id="PF02980">
    <property type="entry name" value="FokI_dom_2"/>
    <property type="match status" value="1"/>
</dbReference>
<evidence type="ECO:0000259" key="1">
    <source>
        <dbReference type="Pfam" id="PF02980"/>
    </source>
</evidence>
<dbReference type="CDD" id="cd22327">
    <property type="entry name" value="FokI_nuclease-like"/>
    <property type="match status" value="1"/>
</dbReference>
<evidence type="ECO:0000313" key="5">
    <source>
        <dbReference type="EMBL" id="KAB1478708.1"/>
    </source>
</evidence>
<reference evidence="5 6" key="1">
    <citation type="submission" date="2019-09" db="EMBL/GenBank/DDBJ databases">
        <title>Draft genome sequence of 3 type strains from the CCUG.</title>
        <authorList>
            <person name="Pineiro-Iglesias B."/>
            <person name="Tunovic T."/>
            <person name="Unosson C."/>
            <person name="Inganas E."/>
            <person name="Ohlen M."/>
            <person name="Cardew S."/>
            <person name="Jensie-Markopoulos S."/>
            <person name="Salva-Serra F."/>
            <person name="Jaen-Luchoro D."/>
            <person name="Karlsson R."/>
            <person name="Svensson-Stadler L."/>
            <person name="Chun J."/>
            <person name="Moore E."/>
        </authorList>
    </citation>
    <scope>NUCLEOTIDE SEQUENCE [LARGE SCALE GENOMIC DNA]</scope>
    <source>
        <strain evidence="5 6">CCUG 65427</strain>
    </source>
</reference>
<dbReference type="Pfam" id="PF09254">
    <property type="entry name" value="FokI_cleav_dom"/>
    <property type="match status" value="1"/>
</dbReference>
<dbReference type="InterPro" id="IPR004234">
    <property type="entry name" value="FokI_D1"/>
</dbReference>
<evidence type="ECO:0000259" key="3">
    <source>
        <dbReference type="Pfam" id="PF09254"/>
    </source>
</evidence>
<keyword evidence="5" id="KW-0255">Endonuclease</keyword>
<dbReference type="AlphaFoldDB" id="A0A833FIV8"/>
<dbReference type="InterPro" id="IPR044945">
    <property type="entry name" value="FokI_dom_1_2"/>
</dbReference>
<dbReference type="EMBL" id="WBKH01000005">
    <property type="protein sequence ID" value="KAB1478708.1"/>
    <property type="molecule type" value="Genomic_DNA"/>
</dbReference>
<comment type="caution">
    <text evidence="5">The sequence shown here is derived from an EMBL/GenBank/DDBJ whole genome shotgun (WGS) entry which is preliminary data.</text>
</comment>
<dbReference type="Gene3D" id="3.40.91.30">
    <property type="match status" value="1"/>
</dbReference>
<dbReference type="InterPro" id="IPR031655">
    <property type="entry name" value="FokI_D3"/>
</dbReference>
<dbReference type="InterPro" id="IPR011335">
    <property type="entry name" value="Restrct_endonuc-II-like"/>
</dbReference>
<dbReference type="SUPFAM" id="SSF46785">
    <property type="entry name" value="Winged helix' DNA-binding domain"/>
    <property type="match status" value="3"/>
</dbReference>
<dbReference type="CDD" id="cd00941">
    <property type="entry name" value="FokI_N"/>
    <property type="match status" value="1"/>
</dbReference>
<feature type="domain" description="FokI recognition" evidence="1">
    <location>
        <begin position="148"/>
        <end position="246"/>
    </location>
</feature>
<feature type="domain" description="FokI cleavage" evidence="3">
    <location>
        <begin position="382"/>
        <end position="547"/>
    </location>
</feature>
<feature type="domain" description="FokI recognition" evidence="2">
    <location>
        <begin position="4"/>
        <end position="140"/>
    </location>
</feature>
<organism evidence="5 6">
    <name type="scientific">Veillonella seminalis</name>
    <dbReference type="NCBI Taxonomy" id="1502943"/>
    <lineage>
        <taxon>Bacteria</taxon>
        <taxon>Bacillati</taxon>
        <taxon>Bacillota</taxon>
        <taxon>Negativicutes</taxon>
        <taxon>Veillonellales</taxon>
        <taxon>Veillonellaceae</taxon>
        <taxon>Veillonella</taxon>
    </lineage>
</organism>
<dbReference type="Gene3D" id="1.10.10.10">
    <property type="entry name" value="Winged helix-like DNA-binding domain superfamily/Winged helix DNA-binding domain"/>
    <property type="match status" value="1"/>
</dbReference>
<keyword evidence="5" id="KW-0378">Hydrolase</keyword>
<dbReference type="GO" id="GO:0003677">
    <property type="term" value="F:DNA binding"/>
    <property type="evidence" value="ECO:0007669"/>
    <property type="project" value="InterPro"/>
</dbReference>
<dbReference type="InterPro" id="IPR036390">
    <property type="entry name" value="WH_DNA-bd_sf"/>
</dbReference>
<evidence type="ECO:0000313" key="6">
    <source>
        <dbReference type="Proteomes" id="UP000434554"/>
    </source>
</evidence>
<dbReference type="Pfam" id="PF16902">
    <property type="entry name" value="FokI_D3"/>
    <property type="match status" value="1"/>
</dbReference>
<name>A0A833FIV8_9FIRM</name>
<dbReference type="Pfam" id="PF02981">
    <property type="entry name" value="FokI_D1"/>
    <property type="match status" value="1"/>
</dbReference>
<dbReference type="Proteomes" id="UP000434554">
    <property type="component" value="Unassembled WGS sequence"/>
</dbReference>
<keyword evidence="5" id="KW-0540">Nuclease</keyword>
<dbReference type="InterPro" id="IPR004233">
    <property type="entry name" value="FokI_D2"/>
</dbReference>
<dbReference type="Gene3D" id="3.90.241.10">
    <property type="entry name" value="Foki Restriction Endonuclease, Chain A, domain 1"/>
    <property type="match status" value="1"/>
</dbReference>
<accession>A0A833FIV8</accession>
<sequence length="589" mass="67145">MAERTLGWIQNPSSFENLKNVVSVFDKNTELYNEILNTKLHSLVEDLDLRNKLLSEMRKEPLEMDYVLLKGHGIKSGQKRSDAKCSGIVQAAITTQGGRAYTDDWTADGFLRWGISIGLLDYDSEKDTVSITQLGKDFVYSDSEDLDKEILTTAFLSYPPAVRILTLLENGEHLTKFELGKQLGGLGEAGFTSIPQDLYIQAIELAADKDKASIRSNTEGSADKYARMISGWLSKVGLVQRIEKEVSTKIGNVEYKVKIGHSFRITLKGIKELKRARGISSYSKTDKIVYWQMLATKGKDRDYIRNRRGHIINSITNRDRTLEDIKVYLSENDIKESIATIEDELKVIEAIGLSVKHGRNGYSIDDNIIKLAIPRTKISKTNVLELKDKVRDRLKYVDHRYLALIDLAYDGTANRDFEIQTIDLLINELKFKGVRLGESRKPDGIISYNINGVIIDNKAYSTGYNLPINQADEMIRYIEENQTRDEKINSNKWWESFDEKVKDFNYLFVSSFFKGNFKNNLKHIANRTGVNGGAINVENLLYFAEELKAGRLSYIDSFTMYDNDEIYVGNFSDYSYVKFAAEDQSDYRV</sequence>
<proteinExistence type="predicted"/>
<dbReference type="GeneID" id="83054573"/>